<dbReference type="PROSITE" id="PS00061">
    <property type="entry name" value="ADH_SHORT"/>
    <property type="match status" value="1"/>
</dbReference>
<dbReference type="InterPro" id="IPR036291">
    <property type="entry name" value="NAD(P)-bd_dom_sf"/>
</dbReference>
<protein>
    <submittedName>
        <fullName evidence="3">SDR family oxidoreductase</fullName>
    </submittedName>
</protein>
<dbReference type="OrthoDB" id="2835330at2"/>
<dbReference type="InterPro" id="IPR002347">
    <property type="entry name" value="SDR_fam"/>
</dbReference>
<evidence type="ECO:0000256" key="1">
    <source>
        <dbReference type="ARBA" id="ARBA00006484"/>
    </source>
</evidence>
<dbReference type="AlphaFoldDB" id="A0A443IJA5"/>
<dbReference type="Pfam" id="PF00106">
    <property type="entry name" value="adh_short"/>
    <property type="match status" value="1"/>
</dbReference>
<comment type="similarity">
    <text evidence="1 2">Belongs to the short-chain dehydrogenases/reductases (SDR) family.</text>
</comment>
<comment type="caution">
    <text evidence="3">The sequence shown here is derived from an EMBL/GenBank/DDBJ whole genome shotgun (WGS) entry which is preliminary data.</text>
</comment>
<dbReference type="Proteomes" id="UP000273811">
    <property type="component" value="Unassembled WGS sequence"/>
</dbReference>
<dbReference type="RefSeq" id="WP_120075845.1">
    <property type="nucleotide sequence ID" value="NZ_CP126113.1"/>
</dbReference>
<dbReference type="EMBL" id="QYTU02000062">
    <property type="protein sequence ID" value="RWR04384.1"/>
    <property type="molecule type" value="Genomic_DNA"/>
</dbReference>
<sequence>MGLLANQIALVTSAGTGLGRATAIQLAAEGANVILTGRRKEKLQEVAQIIEQAGGQSIVFPVDVTNSEEVFRLREQLISQVGRVDVLINNVGGTGDYNTVHDMTISSWDHTIRLNLYSAFIVTNAFLPIMRKQQYGRIVSITSAMANFEYEGLGAYSAAKAGLEGLMRTVAIEEKKHGILVNMYDPGNLKTEQNPYGEGDPATVVDGIVKLAALPEDGINGQVVRANQ</sequence>
<dbReference type="PANTHER" id="PTHR42879">
    <property type="entry name" value="3-OXOACYL-(ACYL-CARRIER-PROTEIN) REDUCTASE"/>
    <property type="match status" value="1"/>
</dbReference>
<dbReference type="PRINTS" id="PR00080">
    <property type="entry name" value="SDRFAMILY"/>
</dbReference>
<reference evidence="3" key="1">
    <citation type="submission" date="2018-12" db="EMBL/GenBank/DDBJ databases">
        <authorList>
            <person name="Sun L."/>
            <person name="Chen Z."/>
        </authorList>
    </citation>
    <scope>NUCLEOTIDE SEQUENCE [LARGE SCALE GENOMIC DNA]</scope>
    <source>
        <strain evidence="3">DSM 16012</strain>
    </source>
</reference>
<dbReference type="GO" id="GO:0032787">
    <property type="term" value="P:monocarboxylic acid metabolic process"/>
    <property type="evidence" value="ECO:0007669"/>
    <property type="project" value="UniProtKB-ARBA"/>
</dbReference>
<evidence type="ECO:0000313" key="3">
    <source>
        <dbReference type="EMBL" id="RWR04384.1"/>
    </source>
</evidence>
<organism evidence="3 4">
    <name type="scientific">Siminovitchia fortis</name>
    <dbReference type="NCBI Taxonomy" id="254758"/>
    <lineage>
        <taxon>Bacteria</taxon>
        <taxon>Bacillati</taxon>
        <taxon>Bacillota</taxon>
        <taxon>Bacilli</taxon>
        <taxon>Bacillales</taxon>
        <taxon>Bacillaceae</taxon>
        <taxon>Siminovitchia</taxon>
    </lineage>
</organism>
<gene>
    <name evidence="3" type="ORF">D4N35_017070</name>
</gene>
<dbReference type="InterPro" id="IPR020904">
    <property type="entry name" value="Sc_DH/Rdtase_CS"/>
</dbReference>
<keyword evidence="4" id="KW-1185">Reference proteome</keyword>
<dbReference type="Gene3D" id="3.40.50.720">
    <property type="entry name" value="NAD(P)-binding Rossmann-like Domain"/>
    <property type="match status" value="1"/>
</dbReference>
<name>A0A443IJA5_9BACI</name>
<dbReference type="PRINTS" id="PR00081">
    <property type="entry name" value="GDHRDH"/>
</dbReference>
<accession>A0A443IJA5</accession>
<dbReference type="CDD" id="cd05233">
    <property type="entry name" value="SDR_c"/>
    <property type="match status" value="1"/>
</dbReference>
<proteinExistence type="inferred from homology"/>
<dbReference type="SUPFAM" id="SSF51735">
    <property type="entry name" value="NAD(P)-binding Rossmann-fold domains"/>
    <property type="match status" value="1"/>
</dbReference>
<evidence type="ECO:0000256" key="2">
    <source>
        <dbReference type="RuleBase" id="RU000363"/>
    </source>
</evidence>
<dbReference type="InterPro" id="IPR050259">
    <property type="entry name" value="SDR"/>
</dbReference>
<dbReference type="PANTHER" id="PTHR42879:SF2">
    <property type="entry name" value="3-OXOACYL-[ACYL-CARRIER-PROTEIN] REDUCTASE FABG"/>
    <property type="match status" value="1"/>
</dbReference>
<evidence type="ECO:0000313" key="4">
    <source>
        <dbReference type="Proteomes" id="UP000273811"/>
    </source>
</evidence>